<accession>A0ABR4KDX0</accession>
<comment type="caution">
    <text evidence="2">The sequence shown here is derived from an EMBL/GenBank/DDBJ whole genome shotgun (WGS) entry which is preliminary data.</text>
</comment>
<keyword evidence="1" id="KW-0812">Transmembrane</keyword>
<dbReference type="RefSeq" id="XP_070899086.1">
    <property type="nucleotide sequence ID" value="XM_071050021.1"/>
</dbReference>
<evidence type="ECO:0000313" key="3">
    <source>
        <dbReference type="Proteomes" id="UP001610444"/>
    </source>
</evidence>
<name>A0ABR4KDX0_9EURO</name>
<dbReference type="Proteomes" id="UP001610444">
    <property type="component" value="Unassembled WGS sequence"/>
</dbReference>
<evidence type="ECO:0008006" key="4">
    <source>
        <dbReference type="Google" id="ProtNLM"/>
    </source>
</evidence>
<keyword evidence="1" id="KW-0472">Membrane</keyword>
<proteinExistence type="predicted"/>
<evidence type="ECO:0000256" key="1">
    <source>
        <dbReference type="SAM" id="Phobius"/>
    </source>
</evidence>
<evidence type="ECO:0000313" key="2">
    <source>
        <dbReference type="EMBL" id="KAL2850004.1"/>
    </source>
</evidence>
<protein>
    <recommendedName>
        <fullName evidence="4">Ion transport domain-containing protein</fullName>
    </recommendedName>
</protein>
<dbReference type="EMBL" id="JBFXLR010000021">
    <property type="protein sequence ID" value="KAL2850004.1"/>
    <property type="molecule type" value="Genomic_DNA"/>
</dbReference>
<organism evidence="2 3">
    <name type="scientific">Aspergillus pseudodeflectus</name>
    <dbReference type="NCBI Taxonomy" id="176178"/>
    <lineage>
        <taxon>Eukaryota</taxon>
        <taxon>Fungi</taxon>
        <taxon>Dikarya</taxon>
        <taxon>Ascomycota</taxon>
        <taxon>Pezizomycotina</taxon>
        <taxon>Eurotiomycetes</taxon>
        <taxon>Eurotiomycetidae</taxon>
        <taxon>Eurotiales</taxon>
        <taxon>Aspergillaceae</taxon>
        <taxon>Aspergillus</taxon>
        <taxon>Aspergillus subgen. Nidulantes</taxon>
    </lineage>
</organism>
<reference evidence="2 3" key="1">
    <citation type="submission" date="2024-07" db="EMBL/GenBank/DDBJ databases">
        <title>Section-level genome sequencing and comparative genomics of Aspergillus sections Usti and Cavernicolus.</title>
        <authorList>
            <consortium name="Lawrence Berkeley National Laboratory"/>
            <person name="Nybo J.L."/>
            <person name="Vesth T.C."/>
            <person name="Theobald S."/>
            <person name="Frisvad J.C."/>
            <person name="Larsen T.O."/>
            <person name="Kjaerboelling I."/>
            <person name="Rothschild-Mancinelli K."/>
            <person name="Lyhne E.K."/>
            <person name="Kogle M.E."/>
            <person name="Barry K."/>
            <person name="Clum A."/>
            <person name="Na H."/>
            <person name="Ledsgaard L."/>
            <person name="Lin J."/>
            <person name="Lipzen A."/>
            <person name="Kuo A."/>
            <person name="Riley R."/>
            <person name="Mondo S."/>
            <person name="LaButti K."/>
            <person name="Haridas S."/>
            <person name="Pangalinan J."/>
            <person name="Salamov A.A."/>
            <person name="Simmons B.A."/>
            <person name="Magnuson J.K."/>
            <person name="Chen J."/>
            <person name="Drula E."/>
            <person name="Henrissat B."/>
            <person name="Wiebenga A."/>
            <person name="Lubbers R.J."/>
            <person name="Gomes A.C."/>
            <person name="Macurrencykelacurrency M.R."/>
            <person name="Stajich J."/>
            <person name="Grigoriev I.V."/>
            <person name="Mortensen U.H."/>
            <person name="De vries R.P."/>
            <person name="Baker S.E."/>
            <person name="Andersen M.R."/>
        </authorList>
    </citation>
    <scope>NUCLEOTIDE SEQUENCE [LARGE SCALE GENOMIC DNA]</scope>
    <source>
        <strain evidence="2 3">CBS 756.74</strain>
    </source>
</reference>
<feature type="transmembrane region" description="Helical" evidence="1">
    <location>
        <begin position="54"/>
        <end position="76"/>
    </location>
</feature>
<sequence length="147" mass="17287">MFLSEKRDIYAPLCRICVTGESVHPLLRWHRASRLPRTPVGSGEWQPRSRRGYVLYDMIMITSVQVLVEVNNWAALVPVGQVYRTRFDEWPYEDVLSLPLLCFDFIAFGTFHVLVFVMTSSTLLEPDFLRLMIFSRYRLYIPRAVLR</sequence>
<dbReference type="GeneID" id="98165185"/>
<keyword evidence="3" id="KW-1185">Reference proteome</keyword>
<keyword evidence="1" id="KW-1133">Transmembrane helix</keyword>
<feature type="transmembrane region" description="Helical" evidence="1">
    <location>
        <begin position="96"/>
        <end position="124"/>
    </location>
</feature>
<gene>
    <name evidence="2" type="ORF">BJX68DRAFT_92311</name>
</gene>